<organism evidence="2 3">
    <name type="scientific">Phaeosphaeria nodorum (strain SN15 / ATCC MYA-4574 / FGSC 10173)</name>
    <name type="common">Glume blotch fungus</name>
    <name type="synonym">Parastagonospora nodorum</name>
    <dbReference type="NCBI Taxonomy" id="321614"/>
    <lineage>
        <taxon>Eukaryota</taxon>
        <taxon>Fungi</taxon>
        <taxon>Dikarya</taxon>
        <taxon>Ascomycota</taxon>
        <taxon>Pezizomycotina</taxon>
        <taxon>Dothideomycetes</taxon>
        <taxon>Pleosporomycetidae</taxon>
        <taxon>Pleosporales</taxon>
        <taxon>Pleosporineae</taxon>
        <taxon>Phaeosphaeriaceae</taxon>
        <taxon>Parastagonospora</taxon>
    </lineage>
</organism>
<keyword evidence="3" id="KW-1185">Reference proteome</keyword>
<dbReference type="VEuPathDB" id="FungiDB:JI435_411980"/>
<feature type="compositionally biased region" description="Basic residues" evidence="1">
    <location>
        <begin position="14"/>
        <end position="32"/>
    </location>
</feature>
<protein>
    <submittedName>
        <fullName evidence="2">Uncharacterized protein</fullName>
    </submittedName>
</protein>
<gene>
    <name evidence="2" type="ORF">JI435_411980</name>
</gene>
<evidence type="ECO:0000313" key="3">
    <source>
        <dbReference type="Proteomes" id="UP000663193"/>
    </source>
</evidence>
<reference evidence="3" key="1">
    <citation type="journal article" date="2021" name="BMC Genomics">
        <title>Chromosome-level genome assembly and manually-curated proteome of model necrotroph Parastagonospora nodorum Sn15 reveals a genome-wide trove of candidate effector homologs, and redundancy of virulence-related functions within an accessory chromosome.</title>
        <authorList>
            <person name="Bertazzoni S."/>
            <person name="Jones D.A.B."/>
            <person name="Phan H.T."/>
            <person name="Tan K.-C."/>
            <person name="Hane J.K."/>
        </authorList>
    </citation>
    <scope>NUCLEOTIDE SEQUENCE [LARGE SCALE GENOMIC DNA]</scope>
    <source>
        <strain evidence="3">SN15 / ATCC MYA-4574 / FGSC 10173)</strain>
    </source>
</reference>
<evidence type="ECO:0000313" key="2">
    <source>
        <dbReference type="EMBL" id="QRC98419.1"/>
    </source>
</evidence>
<evidence type="ECO:0000256" key="1">
    <source>
        <dbReference type="SAM" id="MobiDB-lite"/>
    </source>
</evidence>
<sequence length="125" mass="13826">MMLQHCYPTGLGRRITRRGRVSSRVSPRKRRPPAPACPLAHSSTPVPAPARCHSTAPPRPALSALIQNSSFIYRLARRPLPTTVPITTFPAPTLRRRRVAVNVNNTARFWPALTLRCCPSCPQVA</sequence>
<feature type="region of interest" description="Disordered" evidence="1">
    <location>
        <begin position="1"/>
        <end position="55"/>
    </location>
</feature>
<proteinExistence type="predicted"/>
<accession>A0A7U2F8M6</accession>
<name>A0A7U2F8M6_PHANO</name>
<dbReference type="AlphaFoldDB" id="A0A7U2F8M6"/>
<dbReference type="Proteomes" id="UP000663193">
    <property type="component" value="Chromosome 8"/>
</dbReference>
<dbReference type="EMBL" id="CP069030">
    <property type="protein sequence ID" value="QRC98419.1"/>
    <property type="molecule type" value="Genomic_DNA"/>
</dbReference>